<dbReference type="GO" id="GO:0005634">
    <property type="term" value="C:nucleus"/>
    <property type="evidence" value="ECO:0000318"/>
    <property type="project" value="GO_Central"/>
</dbReference>
<evidence type="ECO:0000256" key="1">
    <source>
        <dbReference type="PROSITE-ProRule" id="PRU00042"/>
    </source>
</evidence>
<accession>H9GVQ6</accession>
<organism evidence="6 7">
    <name type="scientific">Anolis carolinensis</name>
    <name type="common">Green anole</name>
    <name type="synonym">American chameleon</name>
    <dbReference type="NCBI Taxonomy" id="28377"/>
    <lineage>
        <taxon>Eukaryota</taxon>
        <taxon>Metazoa</taxon>
        <taxon>Chordata</taxon>
        <taxon>Craniata</taxon>
        <taxon>Vertebrata</taxon>
        <taxon>Euteleostomi</taxon>
        <taxon>Lepidosauria</taxon>
        <taxon>Squamata</taxon>
        <taxon>Bifurcata</taxon>
        <taxon>Unidentata</taxon>
        <taxon>Episquamata</taxon>
        <taxon>Toxicofera</taxon>
        <taxon>Iguania</taxon>
        <taxon>Dactyloidae</taxon>
        <taxon>Anolis</taxon>
    </lineage>
</organism>
<dbReference type="OrthoDB" id="9909311at2759"/>
<dbReference type="Proteomes" id="UP000001646">
    <property type="component" value="Unplaced"/>
</dbReference>
<feature type="compositionally biased region" description="Pro residues" evidence="3">
    <location>
        <begin position="363"/>
        <end position="372"/>
    </location>
</feature>
<dbReference type="Pfam" id="PF04218">
    <property type="entry name" value="CENP-B_N"/>
    <property type="match status" value="1"/>
</dbReference>
<keyword evidence="1" id="KW-0479">Metal-binding</keyword>
<dbReference type="GeneTree" id="ENSGT00940000175769"/>
<evidence type="ECO:0000313" key="7">
    <source>
        <dbReference type="Proteomes" id="UP000001646"/>
    </source>
</evidence>
<keyword evidence="1" id="KW-0863">Zinc-finger</keyword>
<dbReference type="eggNOG" id="KOG3105">
    <property type="taxonomic scope" value="Eukaryota"/>
</dbReference>
<proteinExistence type="predicted"/>
<dbReference type="InterPro" id="IPR004875">
    <property type="entry name" value="DDE_SF_endonuclease_dom"/>
</dbReference>
<name>H9GVQ6_ANOCA</name>
<dbReference type="InterPro" id="IPR050863">
    <property type="entry name" value="CenT-Element_Derived"/>
</dbReference>
<keyword evidence="7" id="KW-1185">Reference proteome</keyword>
<reference evidence="6" key="3">
    <citation type="submission" date="2025-09" db="UniProtKB">
        <authorList>
            <consortium name="Ensembl"/>
        </authorList>
    </citation>
    <scope>IDENTIFICATION</scope>
</reference>
<feature type="compositionally biased region" description="Gly residues" evidence="3">
    <location>
        <begin position="541"/>
        <end position="554"/>
    </location>
</feature>
<dbReference type="PANTHER" id="PTHR19303:SF36">
    <property type="entry name" value="TIGGER TRANSPOSABLE ELEMENT-DERIVED PROTEIN 3"/>
    <property type="match status" value="1"/>
</dbReference>
<reference evidence="6" key="2">
    <citation type="submission" date="2025-08" db="UniProtKB">
        <authorList>
            <consortium name="Ensembl"/>
        </authorList>
    </citation>
    <scope>IDENTIFICATION</scope>
</reference>
<evidence type="ECO:0000256" key="3">
    <source>
        <dbReference type="SAM" id="MobiDB-lite"/>
    </source>
</evidence>
<feature type="region of interest" description="Disordered" evidence="3">
    <location>
        <begin position="210"/>
        <end position="240"/>
    </location>
</feature>
<dbReference type="InParanoid" id="H9GVQ6"/>
<evidence type="ECO:0000256" key="2">
    <source>
        <dbReference type="PROSITE-ProRule" id="PRU00320"/>
    </source>
</evidence>
<evidence type="ECO:0000259" key="5">
    <source>
        <dbReference type="PROSITE" id="PS50960"/>
    </source>
</evidence>
<dbReference type="InterPro" id="IPR001387">
    <property type="entry name" value="Cro/C1-type_HTH"/>
</dbReference>
<dbReference type="InterPro" id="IPR007889">
    <property type="entry name" value="HTH_Psq"/>
</dbReference>
<dbReference type="SUPFAM" id="SSF57667">
    <property type="entry name" value="beta-beta-alpha zinc fingers"/>
    <property type="match status" value="1"/>
</dbReference>
<feature type="domain" description="HTH psq-type" evidence="5">
    <location>
        <begin position="154"/>
        <end position="206"/>
    </location>
</feature>
<feature type="region of interest" description="Disordered" evidence="3">
    <location>
        <begin position="264"/>
        <end position="294"/>
    </location>
</feature>
<keyword evidence="2" id="KW-0539">Nucleus</keyword>
<sequence length="628" mass="68784">MSPKGKAQGESGSGEDQPPKGMKEEGDGDGEGCLELRPKTGKSRGNGLLRQGDGAQRMGCKAGPGPRGPPSFGVCRIPPAEAVPHWCLDCGRNFGQRSELEKHASHHHAGRHSYICGDCGRSFVDRVSLAGRAPGPSALHHSGCRRRVLPSESAVPRKERKELSLQEKVRVLEMLEGPKVSQSELAKRFGVSQPQICRIIKNKERILAEWGKNGDPGRKRKMEERLPHGSDGATQCFGGPVNGLRLQEKARRLSDAVGRLPLSWANGSKAKPKANRRPDTEVTEEEHWENTEKQKSEHNWKNTVLSDILRKYDSSEIYACAEVTVLLRAMPRMESAKDRLTVLLCANMDSSDKRDPLVVGKAPRPPGVPQELPPATYRADGQARMTAALFAEWLWTFNEEAKAGQRHVALFVTPCAAHPAVELSNVRMVFVPRHENHPLELGTSRVFRCHYRRRMLTRLVVALGGQTSGSRGHVALSDAIHLSIQAWSEVSPETVRGGFQAAGFIPNPGVFPTPSTQVVRALGFQSQEQFGQFISADEGSGCFGDEGGSEGQGLGAEEEEEEKADESASPPCPSQAEVVESLAKLRRCFECHSASPEMFQAFYKLEDVVHGMFLTQMHTLTGKAPNQD</sequence>
<dbReference type="Gene3D" id="3.30.160.60">
    <property type="entry name" value="Classic Zinc Finger"/>
    <property type="match status" value="1"/>
</dbReference>
<dbReference type="AlphaFoldDB" id="H9GVQ6"/>
<dbReference type="PROSITE" id="PS50960">
    <property type="entry name" value="HTH_PSQ"/>
    <property type="match status" value="1"/>
</dbReference>
<dbReference type="GO" id="GO:0003677">
    <property type="term" value="F:DNA binding"/>
    <property type="evidence" value="ECO:0000318"/>
    <property type="project" value="GO_Central"/>
</dbReference>
<dbReference type="STRING" id="28377.ENSACAP00000021494"/>
<keyword evidence="2" id="KW-0238">DNA-binding</keyword>
<dbReference type="Ensembl" id="ENSACAT00000026001.3">
    <property type="protein sequence ID" value="ENSACAP00000021494.3"/>
    <property type="gene ID" value="ENSACAG00000026852.3"/>
</dbReference>
<protein>
    <recommendedName>
        <fullName evidence="8">C2H2-type domain-containing protein</fullName>
    </recommendedName>
</protein>
<feature type="compositionally biased region" description="Basic and acidic residues" evidence="3">
    <location>
        <begin position="215"/>
        <end position="228"/>
    </location>
</feature>
<dbReference type="GO" id="GO:0008270">
    <property type="term" value="F:zinc ion binding"/>
    <property type="evidence" value="ECO:0007669"/>
    <property type="project" value="UniProtKB-KW"/>
</dbReference>
<dbReference type="GeneID" id="103281102"/>
<dbReference type="SUPFAM" id="SSF46689">
    <property type="entry name" value="Homeodomain-like"/>
    <property type="match status" value="1"/>
</dbReference>
<dbReference type="Pfam" id="PF03184">
    <property type="entry name" value="DDE_1"/>
    <property type="match status" value="1"/>
</dbReference>
<feature type="region of interest" description="Disordered" evidence="3">
    <location>
        <begin position="1"/>
        <end position="68"/>
    </location>
</feature>
<feature type="DNA-binding region" description="H-T-H motif" evidence="2">
    <location>
        <begin position="182"/>
        <end position="202"/>
    </location>
</feature>
<dbReference type="Bgee" id="ENSACAG00000026852">
    <property type="expression patterns" value="Expressed in skeletal muscle tissue and 5 other cell types or tissues"/>
</dbReference>
<comment type="subcellular location">
    <subcellularLocation>
        <location evidence="2">Nucleus</location>
    </subcellularLocation>
</comment>
<gene>
    <name evidence="6" type="primary">LOC103281102</name>
</gene>
<dbReference type="PANTHER" id="PTHR19303">
    <property type="entry name" value="TRANSPOSON"/>
    <property type="match status" value="1"/>
</dbReference>
<dbReference type="HOGENOM" id="CLU_477294_0_0_1"/>
<evidence type="ECO:0008006" key="8">
    <source>
        <dbReference type="Google" id="ProtNLM"/>
    </source>
</evidence>
<keyword evidence="1" id="KW-0862">Zinc</keyword>
<evidence type="ECO:0000313" key="6">
    <source>
        <dbReference type="Ensembl" id="ENSACAP00000021494.3"/>
    </source>
</evidence>
<feature type="domain" description="C2H2-type" evidence="4">
    <location>
        <begin position="85"/>
        <end position="113"/>
    </location>
</feature>
<reference evidence="6" key="1">
    <citation type="submission" date="2009-12" db="EMBL/GenBank/DDBJ databases">
        <title>The Genome Sequence of Anolis carolinensis (Green Anole Lizard).</title>
        <authorList>
            <consortium name="The Genome Sequencing Platform"/>
            <person name="Di Palma F."/>
            <person name="Alfoldi J."/>
            <person name="Heiman D."/>
            <person name="Young S."/>
            <person name="Grabherr M."/>
            <person name="Johnson J."/>
            <person name="Lander E.S."/>
            <person name="Lindblad-Toh K."/>
        </authorList>
    </citation>
    <scope>NUCLEOTIDE SEQUENCE [LARGE SCALE GENOMIC DNA]</scope>
    <source>
        <strain evidence="6">JBL SC #1</strain>
    </source>
</reference>
<feature type="region of interest" description="Disordered" evidence="3">
    <location>
        <begin position="354"/>
        <end position="373"/>
    </location>
</feature>
<dbReference type="KEGG" id="acs:103281102"/>
<dbReference type="Gene3D" id="1.10.10.60">
    <property type="entry name" value="Homeodomain-like"/>
    <property type="match status" value="1"/>
</dbReference>
<dbReference type="InterPro" id="IPR009057">
    <property type="entry name" value="Homeodomain-like_sf"/>
</dbReference>
<dbReference type="CDD" id="cd00093">
    <property type="entry name" value="HTH_XRE"/>
    <property type="match status" value="1"/>
</dbReference>
<dbReference type="PROSITE" id="PS00028">
    <property type="entry name" value="ZINC_FINGER_C2H2_1"/>
    <property type="match status" value="1"/>
</dbReference>
<dbReference type="InterPro" id="IPR013087">
    <property type="entry name" value="Znf_C2H2_type"/>
</dbReference>
<dbReference type="RefSeq" id="XP_008120136.1">
    <property type="nucleotide sequence ID" value="XM_008121929.3"/>
</dbReference>
<dbReference type="InterPro" id="IPR036236">
    <property type="entry name" value="Znf_C2H2_sf"/>
</dbReference>
<feature type="region of interest" description="Disordered" evidence="3">
    <location>
        <begin position="541"/>
        <end position="574"/>
    </location>
</feature>
<evidence type="ECO:0000259" key="4">
    <source>
        <dbReference type="PROSITE" id="PS50157"/>
    </source>
</evidence>
<dbReference type="PROSITE" id="PS50157">
    <property type="entry name" value="ZINC_FINGER_C2H2_2"/>
    <property type="match status" value="1"/>
</dbReference>